<comment type="caution">
    <text evidence="1">The sequence shown here is derived from an EMBL/GenBank/DDBJ whole genome shotgun (WGS) entry which is preliminary data.</text>
</comment>
<proteinExistence type="predicted"/>
<reference evidence="1 2" key="1">
    <citation type="journal article" date="2015" name="Mol. Biochem. Parasitol.">
        <title>Identification of polymorphic genes for use in assemblage B genotyping assays through comparative genomics of multiple assemblage B Giardia duodenalis isolates.</title>
        <authorList>
            <person name="Wielinga C."/>
            <person name="Thompson R.C."/>
            <person name="Monis P."/>
            <person name="Ryan U."/>
        </authorList>
    </citation>
    <scope>NUCLEOTIDE SEQUENCE [LARGE SCALE GENOMIC DNA]</scope>
    <source>
        <strain evidence="1 2">BAH15c1</strain>
    </source>
</reference>
<protein>
    <submittedName>
        <fullName evidence="1">Putative TPR repeat family protein</fullName>
    </submittedName>
</protein>
<evidence type="ECO:0000313" key="2">
    <source>
        <dbReference type="Proteomes" id="UP000070089"/>
    </source>
</evidence>
<dbReference type="Gene3D" id="1.25.40.10">
    <property type="entry name" value="Tetratricopeptide repeat domain"/>
    <property type="match status" value="2"/>
</dbReference>
<evidence type="ECO:0000313" key="1">
    <source>
        <dbReference type="EMBL" id="KWX15012.1"/>
    </source>
</evidence>
<dbReference type="VEuPathDB" id="GiardiaDB:QR46_0990"/>
<dbReference type="SMART" id="SM00028">
    <property type="entry name" value="TPR"/>
    <property type="match status" value="4"/>
</dbReference>
<organism evidence="1 2">
    <name type="scientific">Giardia duodenalis assemblage B</name>
    <dbReference type="NCBI Taxonomy" id="1394984"/>
    <lineage>
        <taxon>Eukaryota</taxon>
        <taxon>Metamonada</taxon>
        <taxon>Diplomonadida</taxon>
        <taxon>Hexamitidae</taxon>
        <taxon>Giardiinae</taxon>
        <taxon>Giardia</taxon>
    </lineage>
</organism>
<dbReference type="SUPFAM" id="SSF48452">
    <property type="entry name" value="TPR-like"/>
    <property type="match status" value="1"/>
</dbReference>
<dbReference type="OrthoDB" id="286233at2759"/>
<accession>A0A132NZ87</accession>
<gene>
    <name evidence="1" type="ORF">QR46_0990</name>
</gene>
<dbReference type="InterPro" id="IPR019734">
    <property type="entry name" value="TPR_rpt"/>
</dbReference>
<dbReference type="InterPro" id="IPR011990">
    <property type="entry name" value="TPR-like_helical_dom_sf"/>
</dbReference>
<dbReference type="Proteomes" id="UP000070089">
    <property type="component" value="Unassembled WGS sequence"/>
</dbReference>
<name>A0A132NZ87_GIAIN</name>
<dbReference type="AlphaFoldDB" id="A0A132NZ87"/>
<sequence>MLRRTLCRKFLLKNRTMATVRQASLQRARYKKAISQQDIDSSRTEPFRTGVPHRLPLPPLLSAPTPSGPSLFFTGTSQGAIKPVPRRPLAPEPTLTVMEPTEGAAPVKTYGCPRQVSNSLLSDLKLLSQACGRASRPLAEALCYWNMAVEYEAAFLLKEAIAYFRKFIFPCVRAGYTPGVVAGLSSIASALYCQGNYSEAITACETALEAVPEAIHVCESTTGGWVTSSLAAASLLNTIGLCFTQLLDYEAATVAFSRALQHSLQVADQRVEKAICANQASANALVGDFAKAESCLERHIELSNTLGAVSERNVETTLGLKGLESDEYQAMGPPDATSRTANALETSAVLSRLGSLARVHGEYESSRQFYQRAYNLAIRSGDFEHAVTASCAIGLAKGTESIKETLSAIQQESAGIEEANDYDLESVQDISKN</sequence>
<dbReference type="EMBL" id="JXTI01000017">
    <property type="protein sequence ID" value="KWX15012.1"/>
    <property type="molecule type" value="Genomic_DNA"/>
</dbReference>